<gene>
    <name evidence="2" type="ORF">DORLON_00533</name>
</gene>
<dbReference type="Proteomes" id="UP000004016">
    <property type="component" value="Unassembled WGS sequence"/>
</dbReference>
<keyword evidence="1" id="KW-1133">Transmembrane helix</keyword>
<dbReference type="eggNOG" id="COG1388">
    <property type="taxonomic scope" value="Bacteria"/>
</dbReference>
<dbReference type="EMBL" id="AAXB02000002">
    <property type="protein sequence ID" value="EDM63856.1"/>
    <property type="molecule type" value="Genomic_DNA"/>
</dbReference>
<dbReference type="AlphaFoldDB" id="A6BE17"/>
<evidence type="ECO:0000313" key="2">
    <source>
        <dbReference type="EMBL" id="EDM63856.1"/>
    </source>
</evidence>
<reference evidence="2 3" key="1">
    <citation type="submission" date="2007-03" db="EMBL/GenBank/DDBJ databases">
        <authorList>
            <person name="Fulton L."/>
            <person name="Clifton S."/>
            <person name="Fulton B."/>
            <person name="Xu J."/>
            <person name="Minx P."/>
            <person name="Pepin K.H."/>
            <person name="Johnson M."/>
            <person name="Thiruvilangam P."/>
            <person name="Bhonagiri V."/>
            <person name="Nash W.E."/>
            <person name="Mardis E.R."/>
            <person name="Wilson R.K."/>
        </authorList>
    </citation>
    <scope>NUCLEOTIDE SEQUENCE [LARGE SCALE GENOMIC DNA]</scope>
    <source>
        <strain evidence="2 3">DSM 13814</strain>
    </source>
</reference>
<protein>
    <recommendedName>
        <fullName evidence="4">LysM domain protein</fullName>
    </recommendedName>
</protein>
<dbReference type="InterPro" id="IPR036779">
    <property type="entry name" value="LysM_dom_sf"/>
</dbReference>
<sequence length="159" mass="18682">MFVDNCFEEMMEGYRMSTRRIYLEGLKETDENADKKIYVGNNYSGYNRVSIRRKRSLYVKKLFAGFFSIIMILGLSAFYGSGLVSAHDNAKDNSIRYKYYKSIQIHCGDTLWNIAEENMSDDYESVNDYITEVKKINKLSSDQIQDSQYLMVPYYSYNK</sequence>
<keyword evidence="1" id="KW-0812">Transmembrane</keyword>
<evidence type="ECO:0008006" key="4">
    <source>
        <dbReference type="Google" id="ProtNLM"/>
    </source>
</evidence>
<keyword evidence="1" id="KW-0472">Membrane</keyword>
<name>A6BE17_9FIRM</name>
<feature type="transmembrane region" description="Helical" evidence="1">
    <location>
        <begin position="62"/>
        <end position="84"/>
    </location>
</feature>
<evidence type="ECO:0000256" key="1">
    <source>
        <dbReference type="SAM" id="Phobius"/>
    </source>
</evidence>
<proteinExistence type="predicted"/>
<organism evidence="2 3">
    <name type="scientific">Dorea longicatena DSM 13814</name>
    <dbReference type="NCBI Taxonomy" id="411462"/>
    <lineage>
        <taxon>Bacteria</taxon>
        <taxon>Bacillati</taxon>
        <taxon>Bacillota</taxon>
        <taxon>Clostridia</taxon>
        <taxon>Lachnospirales</taxon>
        <taxon>Lachnospiraceae</taxon>
        <taxon>Dorea</taxon>
    </lineage>
</organism>
<reference evidence="2 3" key="2">
    <citation type="submission" date="2007-04" db="EMBL/GenBank/DDBJ databases">
        <title>Draft genome sequence of Dorea longicatena (DSM 13814).</title>
        <authorList>
            <person name="Sudarsanam P."/>
            <person name="Ley R."/>
            <person name="Guruge J."/>
            <person name="Turnbaugh P.J."/>
            <person name="Mahowald M."/>
            <person name="Liep D."/>
            <person name="Gordon J."/>
        </authorList>
    </citation>
    <scope>NUCLEOTIDE SEQUENCE [LARGE SCALE GENOMIC DNA]</scope>
    <source>
        <strain evidence="2 3">DSM 13814</strain>
    </source>
</reference>
<comment type="caution">
    <text evidence="2">The sequence shown here is derived from an EMBL/GenBank/DDBJ whole genome shotgun (WGS) entry which is preliminary data.</text>
</comment>
<dbReference type="Gene3D" id="3.10.350.10">
    <property type="entry name" value="LysM domain"/>
    <property type="match status" value="1"/>
</dbReference>
<evidence type="ECO:0000313" key="3">
    <source>
        <dbReference type="Proteomes" id="UP000004016"/>
    </source>
</evidence>
<accession>A6BE17</accession>
<dbReference type="HOGENOM" id="CLU_1658065_0_0_9"/>